<keyword evidence="3" id="KW-1185">Reference proteome</keyword>
<dbReference type="Proteomes" id="UP000219338">
    <property type="component" value="Unassembled WGS sequence"/>
</dbReference>
<proteinExistence type="predicted"/>
<reference evidence="2" key="1">
    <citation type="submission" date="2017-01" db="EMBL/GenBank/DDBJ databases">
        <authorList>
            <person name="Mah S.A."/>
            <person name="Swanson W.J."/>
            <person name="Moy G.W."/>
            <person name="Vacquier V.D."/>
        </authorList>
    </citation>
    <scope>NUCLEOTIDE SEQUENCE [LARGE SCALE GENOMIC DNA]</scope>
    <source>
        <strain evidence="2">C18/9</strain>
    </source>
</reference>
<dbReference type="AlphaFoldDB" id="A0A284RI26"/>
<feature type="region of interest" description="Disordered" evidence="1">
    <location>
        <begin position="1"/>
        <end position="48"/>
    </location>
</feature>
<dbReference type="OMA" id="IKSAWGH"/>
<gene>
    <name evidence="2" type="ORF">ARMOST_11756</name>
</gene>
<dbReference type="OrthoDB" id="3153997at2759"/>
<accession>A0A284RI26</accession>
<dbReference type="EMBL" id="FUEG01000009">
    <property type="protein sequence ID" value="SJL08393.1"/>
    <property type="molecule type" value="Genomic_DNA"/>
</dbReference>
<sequence length="235" mass="26068">MPGPSNHKKPKAAKKKVKKPLPPKPVSTAPKPVSPAPTDRDVVPKLPFIYDPGNGPRVRDTRSFLSSFFAQAPAMDIPMCAEFAQEEIRQMLSTVLPEETALILWYNKSRATSRICPACQRLYHLGDALPNLMGEDADESQKGRLPQLQREQELSGLCSPVCFILASCNFPEAIKSAWGHTEDEMDDKAWSMLNAPLQSDQHGELSTGLSMLVRMTRLYDLGLAQLCFPDMDLDS</sequence>
<evidence type="ECO:0000256" key="1">
    <source>
        <dbReference type="SAM" id="MobiDB-lite"/>
    </source>
</evidence>
<evidence type="ECO:0000313" key="3">
    <source>
        <dbReference type="Proteomes" id="UP000219338"/>
    </source>
</evidence>
<name>A0A284RI26_ARMOS</name>
<organism evidence="2 3">
    <name type="scientific">Armillaria ostoyae</name>
    <name type="common">Armillaria root rot fungus</name>
    <dbReference type="NCBI Taxonomy" id="47428"/>
    <lineage>
        <taxon>Eukaryota</taxon>
        <taxon>Fungi</taxon>
        <taxon>Dikarya</taxon>
        <taxon>Basidiomycota</taxon>
        <taxon>Agaricomycotina</taxon>
        <taxon>Agaricomycetes</taxon>
        <taxon>Agaricomycetidae</taxon>
        <taxon>Agaricales</taxon>
        <taxon>Marasmiineae</taxon>
        <taxon>Physalacriaceae</taxon>
        <taxon>Armillaria</taxon>
    </lineage>
</organism>
<protein>
    <submittedName>
        <fullName evidence="2">Uncharacterized protein</fullName>
    </submittedName>
</protein>
<evidence type="ECO:0000313" key="2">
    <source>
        <dbReference type="EMBL" id="SJL08393.1"/>
    </source>
</evidence>
<feature type="compositionally biased region" description="Basic residues" evidence="1">
    <location>
        <begin position="1"/>
        <end position="21"/>
    </location>
</feature>
<dbReference type="STRING" id="47428.A0A284RI26"/>